<feature type="transmembrane region" description="Helical" evidence="6">
    <location>
        <begin position="519"/>
        <end position="541"/>
    </location>
</feature>
<feature type="transmembrane region" description="Helical" evidence="6">
    <location>
        <begin position="453"/>
        <end position="475"/>
    </location>
</feature>
<keyword evidence="5 6" id="KW-0472">Membrane</keyword>
<evidence type="ECO:0000313" key="9">
    <source>
        <dbReference type="Proteomes" id="UP001150569"/>
    </source>
</evidence>
<evidence type="ECO:0000313" key="8">
    <source>
        <dbReference type="EMBL" id="KAJ1929593.1"/>
    </source>
</evidence>
<dbReference type="Proteomes" id="UP001150569">
    <property type="component" value="Unassembled WGS sequence"/>
</dbReference>
<feature type="transmembrane region" description="Helical" evidence="6">
    <location>
        <begin position="87"/>
        <end position="111"/>
    </location>
</feature>
<dbReference type="EMBL" id="JANBPT010000030">
    <property type="protein sequence ID" value="KAJ1929593.1"/>
    <property type="molecule type" value="Genomic_DNA"/>
</dbReference>
<feature type="transmembrane region" description="Helical" evidence="6">
    <location>
        <begin position="211"/>
        <end position="236"/>
    </location>
</feature>
<dbReference type="OrthoDB" id="440553at2759"/>
<comment type="caution">
    <text evidence="8">The sequence shown here is derived from an EMBL/GenBank/DDBJ whole genome shotgun (WGS) entry which is preliminary data.</text>
</comment>
<feature type="transmembrane region" description="Helical" evidence="6">
    <location>
        <begin position="123"/>
        <end position="142"/>
    </location>
</feature>
<feature type="transmembrane region" description="Helical" evidence="6">
    <location>
        <begin position="429"/>
        <end position="447"/>
    </location>
</feature>
<dbReference type="Gene3D" id="1.20.1720.10">
    <property type="entry name" value="Multidrug resistance protein D"/>
    <property type="match status" value="1"/>
</dbReference>
<evidence type="ECO:0000256" key="2">
    <source>
        <dbReference type="ARBA" id="ARBA00022448"/>
    </source>
</evidence>
<name>A0A9W8AEY1_9FUNG</name>
<sequence>MANASPYEMSATTSTVPIDADHQATLVPGRSPFAPFYPPTSLKNAHTVAEVGIECIEAVNEKGAGQPLGMDDADLPYSPFGPTARTIIMILAGITGMMAPFASNIFLPAIADVAKDLDSTVSKINVAVSVFMIGLGIAPVVWGPMADQLGRRYAFSIGCFVCTAASIGCALSNSYSMLMGMRFLQAVGGSSTAVVGAGTISDIYEPAQRGAALGIFFSGQMLGPVLGTILGAYVAQDLGWRWAFWLSVILSGICFLILTFVMPETQRMAVSRKRRMPLKGLPKDLHLQPPPKFSFQQMNILTMAPTLKLPYVAIPVAAMTQMMGSYYGVNVAISMLLARDYHYPISTIGLCYIALGAGSVAGAFFGGFISDYTLRRAQHSLCHTQTARHSGGELDQDATSEVKAGAGQSTAAKGSISAEDQPYEARLQFSLVAMAVFPLSLITYGWVMHHKAFIVFPLICQFICGFTVVAGFSAYSTYLVDLFTSKSSSITSLGNLFRCLYGALWSGVIAMVIDAWGAGWAFTFLGGITFVVTALTVTLYLKGQSWRRANPPTRFLNIN</sequence>
<feature type="transmembrane region" description="Helical" evidence="6">
    <location>
        <begin position="242"/>
        <end position="263"/>
    </location>
</feature>
<gene>
    <name evidence="8" type="ORF">IWQ60_001023</name>
</gene>
<dbReference type="GO" id="GO:0022857">
    <property type="term" value="F:transmembrane transporter activity"/>
    <property type="evidence" value="ECO:0007669"/>
    <property type="project" value="InterPro"/>
</dbReference>
<accession>A0A9W8AEY1</accession>
<evidence type="ECO:0000256" key="5">
    <source>
        <dbReference type="ARBA" id="ARBA00023136"/>
    </source>
</evidence>
<reference evidence="8" key="1">
    <citation type="submission" date="2022-07" db="EMBL/GenBank/DDBJ databases">
        <title>Phylogenomic reconstructions and comparative analyses of Kickxellomycotina fungi.</title>
        <authorList>
            <person name="Reynolds N.K."/>
            <person name="Stajich J.E."/>
            <person name="Barry K."/>
            <person name="Grigoriev I.V."/>
            <person name="Crous P."/>
            <person name="Smith M.E."/>
        </authorList>
    </citation>
    <scope>NUCLEOTIDE SEQUENCE</scope>
    <source>
        <strain evidence="8">RSA 861</strain>
    </source>
</reference>
<dbReference type="InterPro" id="IPR011701">
    <property type="entry name" value="MFS"/>
</dbReference>
<comment type="subcellular location">
    <subcellularLocation>
        <location evidence="1">Membrane</location>
        <topology evidence="1">Multi-pass membrane protein</topology>
    </subcellularLocation>
</comment>
<keyword evidence="4 6" id="KW-1133">Transmembrane helix</keyword>
<protein>
    <recommendedName>
        <fullName evidence="7">Major facilitator superfamily (MFS) profile domain-containing protein</fullName>
    </recommendedName>
</protein>
<dbReference type="PANTHER" id="PTHR23502">
    <property type="entry name" value="MAJOR FACILITATOR SUPERFAMILY"/>
    <property type="match status" value="1"/>
</dbReference>
<organism evidence="8 9">
    <name type="scientific">Tieghemiomyces parasiticus</name>
    <dbReference type="NCBI Taxonomy" id="78921"/>
    <lineage>
        <taxon>Eukaryota</taxon>
        <taxon>Fungi</taxon>
        <taxon>Fungi incertae sedis</taxon>
        <taxon>Zoopagomycota</taxon>
        <taxon>Kickxellomycotina</taxon>
        <taxon>Dimargaritomycetes</taxon>
        <taxon>Dimargaritales</taxon>
        <taxon>Dimargaritaceae</taxon>
        <taxon>Tieghemiomyces</taxon>
    </lineage>
</organism>
<evidence type="ECO:0000256" key="1">
    <source>
        <dbReference type="ARBA" id="ARBA00004141"/>
    </source>
</evidence>
<keyword evidence="9" id="KW-1185">Reference proteome</keyword>
<keyword evidence="3 6" id="KW-0812">Transmembrane</keyword>
<proteinExistence type="predicted"/>
<dbReference type="PANTHER" id="PTHR23502:SF51">
    <property type="entry name" value="QUINIDINE RESISTANCE PROTEIN 1-RELATED"/>
    <property type="match status" value="1"/>
</dbReference>
<feature type="transmembrane region" description="Helical" evidence="6">
    <location>
        <begin position="154"/>
        <end position="177"/>
    </location>
</feature>
<feature type="transmembrane region" description="Helical" evidence="6">
    <location>
        <begin position="496"/>
        <end position="513"/>
    </location>
</feature>
<evidence type="ECO:0000256" key="3">
    <source>
        <dbReference type="ARBA" id="ARBA00022692"/>
    </source>
</evidence>
<feature type="transmembrane region" description="Helical" evidence="6">
    <location>
        <begin position="341"/>
        <end position="369"/>
    </location>
</feature>
<dbReference type="GO" id="GO:0005886">
    <property type="term" value="C:plasma membrane"/>
    <property type="evidence" value="ECO:0007669"/>
    <property type="project" value="TreeGrafter"/>
</dbReference>
<keyword evidence="2" id="KW-0813">Transport</keyword>
<feature type="domain" description="Major facilitator superfamily (MFS) profile" evidence="7">
    <location>
        <begin position="88"/>
        <end position="544"/>
    </location>
</feature>
<dbReference type="InterPro" id="IPR036259">
    <property type="entry name" value="MFS_trans_sf"/>
</dbReference>
<dbReference type="Gene3D" id="1.20.1250.20">
    <property type="entry name" value="MFS general substrate transporter like domains"/>
    <property type="match status" value="1"/>
</dbReference>
<dbReference type="Pfam" id="PF07690">
    <property type="entry name" value="MFS_1"/>
    <property type="match status" value="1"/>
</dbReference>
<feature type="transmembrane region" description="Helical" evidence="6">
    <location>
        <begin position="309"/>
        <end position="329"/>
    </location>
</feature>
<dbReference type="PROSITE" id="PS50850">
    <property type="entry name" value="MFS"/>
    <property type="match status" value="1"/>
</dbReference>
<evidence type="ECO:0000256" key="6">
    <source>
        <dbReference type="SAM" id="Phobius"/>
    </source>
</evidence>
<dbReference type="InterPro" id="IPR020846">
    <property type="entry name" value="MFS_dom"/>
</dbReference>
<evidence type="ECO:0000256" key="4">
    <source>
        <dbReference type="ARBA" id="ARBA00022989"/>
    </source>
</evidence>
<evidence type="ECO:0000259" key="7">
    <source>
        <dbReference type="PROSITE" id="PS50850"/>
    </source>
</evidence>
<dbReference type="AlphaFoldDB" id="A0A9W8AEY1"/>
<dbReference type="SUPFAM" id="SSF103473">
    <property type="entry name" value="MFS general substrate transporter"/>
    <property type="match status" value="1"/>
</dbReference>